<accession>A0A553PH42</accession>
<evidence type="ECO:0000313" key="4">
    <source>
        <dbReference type="Proteomes" id="UP000318571"/>
    </source>
</evidence>
<feature type="signal peptide" evidence="2">
    <location>
        <begin position="1"/>
        <end position="22"/>
    </location>
</feature>
<organism evidence="3 4">
    <name type="scientific">Tigriopus californicus</name>
    <name type="common">Marine copepod</name>
    <dbReference type="NCBI Taxonomy" id="6832"/>
    <lineage>
        <taxon>Eukaryota</taxon>
        <taxon>Metazoa</taxon>
        <taxon>Ecdysozoa</taxon>
        <taxon>Arthropoda</taxon>
        <taxon>Crustacea</taxon>
        <taxon>Multicrustacea</taxon>
        <taxon>Hexanauplia</taxon>
        <taxon>Copepoda</taxon>
        <taxon>Harpacticoida</taxon>
        <taxon>Harpacticidae</taxon>
        <taxon>Tigriopus</taxon>
    </lineage>
</organism>
<proteinExistence type="predicted"/>
<evidence type="ECO:0000313" key="3">
    <source>
        <dbReference type="EMBL" id="TRY77008.1"/>
    </source>
</evidence>
<sequence>MIKFQNTWRFWLGCLMFAQIQSSPVLSDLRSRKRSDFIEEDVEPISYGTNAQTFQDGNLNRRNLPLKGSSFKFADPIIGQAFQPFNDVKSRVLTRIHRPDDPKFQLLLQRIRPIIGNETKLAFRSMQSNRGSEVEVKGRPEKVLFYNVLTIMKNGLQNTTGSKDFDNHDEITDIKFKIENCLEKLNAGTLPSPEEVSDLARRFNDLFQTKAEDSDPIRNRQAEDPNAMKAKAPFCDPGQDCFEDVDHEEIALEVNRLAKSLANYIKSRANQDQQIRKTGSGKGFEAKVKFKTDAVLTEITAILARLHRSVLRNWHHILMILNNMAGEDTKNVGVYRQGAFDLPSDPLINIEEFECNLEISGLKEAAAVTTKCLDEGIWHTDEICVSPIKDPIQECSPHLQNDNFVQIHGQNLFTIGHPGLWQIKVEIQVIADAGEHLAHFEQVIGSVSKLPRGSDDEAVPLFKIGHAVKFTENHGEGHTTSVSTGMNSDLDIGDRIVLRMGKTRDKLRIKFSGKLLTSRETEHSPTKTYLNSGPEDKNAAYKSLKKFSSSARLAQIEEKRLPLKGDEFISEESRLSSTTEAFSYEGSDEQSDSTSAMESLRINSIEKETYSLERPSFNLTTDRLSFNGSKDDEDKYYYSEEYAYE</sequence>
<dbReference type="OrthoDB" id="10658116at2759"/>
<protein>
    <submittedName>
        <fullName evidence="3">Uncharacterized protein</fullName>
    </submittedName>
</protein>
<name>A0A553PH42_TIGCA</name>
<reference evidence="3 4" key="1">
    <citation type="journal article" date="2018" name="Nat. Ecol. Evol.">
        <title>Genomic signatures of mitonuclear coevolution across populations of Tigriopus californicus.</title>
        <authorList>
            <person name="Barreto F.S."/>
            <person name="Watson E.T."/>
            <person name="Lima T.G."/>
            <person name="Willett C.S."/>
            <person name="Edmands S."/>
            <person name="Li W."/>
            <person name="Burton R.S."/>
        </authorList>
    </citation>
    <scope>NUCLEOTIDE SEQUENCE [LARGE SCALE GENOMIC DNA]</scope>
    <source>
        <strain evidence="3 4">San Diego</strain>
    </source>
</reference>
<keyword evidence="2" id="KW-0732">Signal</keyword>
<comment type="caution">
    <text evidence="3">The sequence shown here is derived from an EMBL/GenBank/DDBJ whole genome shotgun (WGS) entry which is preliminary data.</text>
</comment>
<feature type="region of interest" description="Disordered" evidence="1">
    <location>
        <begin position="579"/>
        <end position="600"/>
    </location>
</feature>
<dbReference type="AlphaFoldDB" id="A0A553PH42"/>
<gene>
    <name evidence="3" type="ORF">TCAL_06375</name>
</gene>
<dbReference type="EMBL" id="VCGU01000004">
    <property type="protein sequence ID" value="TRY77008.1"/>
    <property type="molecule type" value="Genomic_DNA"/>
</dbReference>
<keyword evidence="4" id="KW-1185">Reference proteome</keyword>
<evidence type="ECO:0000256" key="2">
    <source>
        <dbReference type="SAM" id="SignalP"/>
    </source>
</evidence>
<dbReference type="Proteomes" id="UP000318571">
    <property type="component" value="Chromosome 5"/>
</dbReference>
<feature type="chain" id="PRO_5021776095" evidence="2">
    <location>
        <begin position="23"/>
        <end position="645"/>
    </location>
</feature>
<evidence type="ECO:0000256" key="1">
    <source>
        <dbReference type="SAM" id="MobiDB-lite"/>
    </source>
</evidence>